<dbReference type="InterPro" id="IPR025311">
    <property type="entry name" value="DUF4166"/>
</dbReference>
<dbReference type="Proteomes" id="UP001268089">
    <property type="component" value="Unassembled WGS sequence"/>
</dbReference>
<evidence type="ECO:0000313" key="2">
    <source>
        <dbReference type="EMBL" id="MDR7307327.1"/>
    </source>
</evidence>
<evidence type="ECO:0000259" key="1">
    <source>
        <dbReference type="Pfam" id="PF13761"/>
    </source>
</evidence>
<comment type="caution">
    <text evidence="2">The sequence shown here is derived from an EMBL/GenBank/DDBJ whole genome shotgun (WGS) entry which is preliminary data.</text>
</comment>
<gene>
    <name evidence="2" type="ORF">J2X15_002614</name>
</gene>
<keyword evidence="3" id="KW-1185">Reference proteome</keyword>
<evidence type="ECO:0000313" key="3">
    <source>
        <dbReference type="Proteomes" id="UP001268089"/>
    </source>
</evidence>
<dbReference type="Pfam" id="PF13761">
    <property type="entry name" value="DUF4166"/>
    <property type="match status" value="1"/>
</dbReference>
<reference evidence="2 3" key="1">
    <citation type="submission" date="2023-07" db="EMBL/GenBank/DDBJ databases">
        <title>Sorghum-associated microbial communities from plants grown in Nebraska, USA.</title>
        <authorList>
            <person name="Schachtman D."/>
        </authorList>
    </citation>
    <scope>NUCLEOTIDE SEQUENCE [LARGE SCALE GENOMIC DNA]</scope>
    <source>
        <strain evidence="2 3">BE308</strain>
    </source>
</reference>
<name>A0ABU1ZP61_9BURK</name>
<sequence>MNLRDDASASLFQRLLGNAFAQLAPAVQRGHQPGEVLLMSGQASVRRGSGLLARALCRVIGFPAAGDAVPVSVHMQTQGAGERWQRRFGAQRFESHFSLGQGPQQGLLVEQFGPLRFHISLAVVDGALLWAVRSGALWIIPLPALLLPSGDSREYESEGRFHFDVEIAHPLAGLLVQYRGWLEPAAL</sequence>
<proteinExistence type="predicted"/>
<organism evidence="2 3">
    <name type="scientific">Rhodoferax saidenbachensis</name>
    <dbReference type="NCBI Taxonomy" id="1484693"/>
    <lineage>
        <taxon>Bacteria</taxon>
        <taxon>Pseudomonadati</taxon>
        <taxon>Pseudomonadota</taxon>
        <taxon>Betaproteobacteria</taxon>
        <taxon>Burkholderiales</taxon>
        <taxon>Comamonadaceae</taxon>
        <taxon>Rhodoferax</taxon>
    </lineage>
</organism>
<feature type="domain" description="DUF4166" evidence="1">
    <location>
        <begin position="23"/>
        <end position="182"/>
    </location>
</feature>
<accession>A0ABU1ZP61</accession>
<dbReference type="EMBL" id="JAVDXO010000005">
    <property type="protein sequence ID" value="MDR7307327.1"/>
    <property type="molecule type" value="Genomic_DNA"/>
</dbReference>
<protein>
    <recommendedName>
        <fullName evidence="1">DUF4166 domain-containing protein</fullName>
    </recommendedName>
</protein>
<dbReference type="RefSeq" id="WP_310343495.1">
    <property type="nucleotide sequence ID" value="NZ_JAVDXO010000005.1"/>
</dbReference>